<keyword evidence="1" id="KW-0812">Transmembrane</keyword>
<comment type="caution">
    <text evidence="2">The sequence shown here is derived from an EMBL/GenBank/DDBJ whole genome shotgun (WGS) entry which is preliminary data.</text>
</comment>
<protein>
    <recommendedName>
        <fullName evidence="4">DUF4383 domain-containing protein</fullName>
    </recommendedName>
</protein>
<keyword evidence="3" id="KW-1185">Reference proteome</keyword>
<organism evidence="2 3">
    <name type="scientific">Nonomuraea turkmeniaca</name>
    <dbReference type="NCBI Taxonomy" id="103838"/>
    <lineage>
        <taxon>Bacteria</taxon>
        <taxon>Bacillati</taxon>
        <taxon>Actinomycetota</taxon>
        <taxon>Actinomycetes</taxon>
        <taxon>Streptosporangiales</taxon>
        <taxon>Streptosporangiaceae</taxon>
        <taxon>Nonomuraea</taxon>
    </lineage>
</organism>
<dbReference type="Proteomes" id="UP000309128">
    <property type="component" value="Unassembled WGS sequence"/>
</dbReference>
<sequence length="118" mass="12388">MTRIWSWTVGVGFVVVGVMRFMALPGLPGWETREPVHGVLHLVTGALWLAAAALRHGCHAGLATRWLGAFWLAVGVAGEAGWLDGVEALAFDDAVVHLVVGLGAVVVGWAPVGKRSPT</sequence>
<evidence type="ECO:0000313" key="2">
    <source>
        <dbReference type="EMBL" id="TMR09970.1"/>
    </source>
</evidence>
<keyword evidence="1" id="KW-1133">Transmembrane helix</keyword>
<accession>A0A5S4F1L2</accession>
<dbReference type="AlphaFoldDB" id="A0A5S4F1L2"/>
<evidence type="ECO:0000313" key="3">
    <source>
        <dbReference type="Proteomes" id="UP000309128"/>
    </source>
</evidence>
<feature type="transmembrane region" description="Helical" evidence="1">
    <location>
        <begin position="36"/>
        <end position="54"/>
    </location>
</feature>
<keyword evidence="1" id="KW-0472">Membrane</keyword>
<reference evidence="2 3" key="1">
    <citation type="submission" date="2019-05" db="EMBL/GenBank/DDBJ databases">
        <title>Draft genome sequence of Nonomuraea turkmeniaca DSM 43926.</title>
        <authorList>
            <person name="Saricaoglu S."/>
            <person name="Isik K."/>
        </authorList>
    </citation>
    <scope>NUCLEOTIDE SEQUENCE [LARGE SCALE GENOMIC DNA]</scope>
    <source>
        <strain evidence="2 3">DSM 43926</strain>
    </source>
</reference>
<dbReference type="RefSeq" id="WP_138672088.1">
    <property type="nucleotide sequence ID" value="NZ_VCKY01000208.1"/>
</dbReference>
<evidence type="ECO:0008006" key="4">
    <source>
        <dbReference type="Google" id="ProtNLM"/>
    </source>
</evidence>
<feature type="transmembrane region" description="Helical" evidence="1">
    <location>
        <begin position="66"/>
        <end position="83"/>
    </location>
</feature>
<dbReference type="EMBL" id="VCKY01000208">
    <property type="protein sequence ID" value="TMR09970.1"/>
    <property type="molecule type" value="Genomic_DNA"/>
</dbReference>
<feature type="transmembrane region" description="Helical" evidence="1">
    <location>
        <begin position="7"/>
        <end position="24"/>
    </location>
</feature>
<feature type="transmembrane region" description="Helical" evidence="1">
    <location>
        <begin position="95"/>
        <end position="112"/>
    </location>
</feature>
<evidence type="ECO:0000256" key="1">
    <source>
        <dbReference type="SAM" id="Phobius"/>
    </source>
</evidence>
<gene>
    <name evidence="2" type="ORF">ETD86_41365</name>
</gene>
<name>A0A5S4F1L2_9ACTN</name>
<dbReference type="OrthoDB" id="9914476at2"/>
<proteinExistence type="predicted"/>